<dbReference type="AlphaFoldDB" id="A0A1H7PHB3"/>
<name>A0A1H7PHB3_HALLR</name>
<reference evidence="2 3" key="1">
    <citation type="submission" date="2016-10" db="EMBL/GenBank/DDBJ databases">
        <authorList>
            <person name="de Groot N.N."/>
        </authorList>
    </citation>
    <scope>NUCLEOTIDE SEQUENCE [LARGE SCALE GENOMIC DNA]</scope>
    <source>
        <strain evidence="2 3">CDM_5</strain>
    </source>
</reference>
<feature type="compositionally biased region" description="Acidic residues" evidence="1">
    <location>
        <begin position="1"/>
        <end position="12"/>
    </location>
</feature>
<protein>
    <recommendedName>
        <fullName evidence="4">DUF4268 domain-containing protein</fullName>
    </recommendedName>
</protein>
<dbReference type="EMBL" id="FOAD01000004">
    <property type="protein sequence ID" value="SEL34858.1"/>
    <property type="molecule type" value="Genomic_DNA"/>
</dbReference>
<evidence type="ECO:0000313" key="2">
    <source>
        <dbReference type="EMBL" id="SEL34858.1"/>
    </source>
</evidence>
<organism evidence="2 3">
    <name type="scientific">Haloferax larsenii</name>
    <dbReference type="NCBI Taxonomy" id="302484"/>
    <lineage>
        <taxon>Archaea</taxon>
        <taxon>Methanobacteriati</taxon>
        <taxon>Methanobacteriota</taxon>
        <taxon>Stenosarchaea group</taxon>
        <taxon>Halobacteria</taxon>
        <taxon>Halobacteriales</taxon>
        <taxon>Haloferacaceae</taxon>
        <taxon>Haloferax</taxon>
    </lineage>
</organism>
<evidence type="ECO:0000256" key="1">
    <source>
        <dbReference type="SAM" id="MobiDB-lite"/>
    </source>
</evidence>
<gene>
    <name evidence="2" type="ORF">SAMN04488691_10488</name>
</gene>
<proteinExistence type="predicted"/>
<evidence type="ECO:0000313" key="3">
    <source>
        <dbReference type="Proteomes" id="UP000183894"/>
    </source>
</evidence>
<dbReference type="OrthoDB" id="284933at2157"/>
<sequence>MGEPTEGGDDGPPDANRDGQRGVSGSRTEEFVTRTLQYEWADTIVANPPETEGVSWVPGNVGDSWGRVAPAAWSIGREFGVDLYFRHHPTPELFGRGTFHLELTVDTVEGEDQAPPADKNLRALREVLADAITHDDPNELVDGSWVESTLVEDDERVLWRATYNFAAGDDVADYETLQTALEDHAWIVPLVADAFQSMTDDFSD</sequence>
<evidence type="ECO:0008006" key="4">
    <source>
        <dbReference type="Google" id="ProtNLM"/>
    </source>
</evidence>
<dbReference type="RefSeq" id="WP_074793679.1">
    <property type="nucleotide sequence ID" value="NZ_FOAD01000004.1"/>
</dbReference>
<feature type="region of interest" description="Disordered" evidence="1">
    <location>
        <begin position="1"/>
        <end position="28"/>
    </location>
</feature>
<accession>A0A1H7PHB3</accession>
<dbReference type="Proteomes" id="UP000183894">
    <property type="component" value="Unassembled WGS sequence"/>
</dbReference>